<dbReference type="AlphaFoldDB" id="A0A0A9BAH9"/>
<evidence type="ECO:0000256" key="1">
    <source>
        <dbReference type="SAM" id="MobiDB-lite"/>
    </source>
</evidence>
<accession>A0A0A9BAH9</accession>
<feature type="region of interest" description="Disordered" evidence="1">
    <location>
        <begin position="1"/>
        <end position="23"/>
    </location>
</feature>
<sequence length="23" mass="2491">MRVGGCSYYGGGRADRPCRGGEW</sequence>
<organism evidence="2">
    <name type="scientific">Arundo donax</name>
    <name type="common">Giant reed</name>
    <name type="synonym">Donax arundinaceus</name>
    <dbReference type="NCBI Taxonomy" id="35708"/>
    <lineage>
        <taxon>Eukaryota</taxon>
        <taxon>Viridiplantae</taxon>
        <taxon>Streptophyta</taxon>
        <taxon>Embryophyta</taxon>
        <taxon>Tracheophyta</taxon>
        <taxon>Spermatophyta</taxon>
        <taxon>Magnoliopsida</taxon>
        <taxon>Liliopsida</taxon>
        <taxon>Poales</taxon>
        <taxon>Poaceae</taxon>
        <taxon>PACMAD clade</taxon>
        <taxon>Arundinoideae</taxon>
        <taxon>Arundineae</taxon>
        <taxon>Arundo</taxon>
    </lineage>
</organism>
<proteinExistence type="predicted"/>
<feature type="compositionally biased region" description="Basic and acidic residues" evidence="1">
    <location>
        <begin position="13"/>
        <end position="23"/>
    </location>
</feature>
<dbReference type="EMBL" id="GBRH01238752">
    <property type="protein sequence ID" value="JAD59143.1"/>
    <property type="molecule type" value="Transcribed_RNA"/>
</dbReference>
<name>A0A0A9BAH9_ARUDO</name>
<protein>
    <submittedName>
        <fullName evidence="2">Uncharacterized protein</fullName>
    </submittedName>
</protein>
<reference evidence="2" key="1">
    <citation type="submission" date="2014-09" db="EMBL/GenBank/DDBJ databases">
        <authorList>
            <person name="Magalhaes I.L.F."/>
            <person name="Oliveira U."/>
            <person name="Santos F.R."/>
            <person name="Vidigal T.H.D.A."/>
            <person name="Brescovit A.D."/>
            <person name="Santos A.J."/>
        </authorList>
    </citation>
    <scope>NUCLEOTIDE SEQUENCE</scope>
    <source>
        <tissue evidence="2">Shoot tissue taken approximately 20 cm above the soil surface</tissue>
    </source>
</reference>
<evidence type="ECO:0000313" key="2">
    <source>
        <dbReference type="EMBL" id="JAD59143.1"/>
    </source>
</evidence>
<reference evidence="2" key="2">
    <citation type="journal article" date="2015" name="Data Brief">
        <title>Shoot transcriptome of the giant reed, Arundo donax.</title>
        <authorList>
            <person name="Barrero R.A."/>
            <person name="Guerrero F.D."/>
            <person name="Moolhuijzen P."/>
            <person name="Goolsby J.A."/>
            <person name="Tidwell J."/>
            <person name="Bellgard S.E."/>
            <person name="Bellgard M.I."/>
        </authorList>
    </citation>
    <scope>NUCLEOTIDE SEQUENCE</scope>
    <source>
        <tissue evidence="2">Shoot tissue taken approximately 20 cm above the soil surface</tissue>
    </source>
</reference>